<dbReference type="InterPro" id="IPR018303">
    <property type="entry name" value="ATPase_P-typ_P_site"/>
</dbReference>
<keyword evidence="15 17" id="KW-0472">Membrane</keyword>
<dbReference type="Proteomes" id="UP000747110">
    <property type="component" value="Unassembled WGS sequence"/>
</dbReference>
<dbReference type="GO" id="GO:0016020">
    <property type="term" value="C:membrane"/>
    <property type="evidence" value="ECO:0007669"/>
    <property type="project" value="InterPro"/>
</dbReference>
<dbReference type="GO" id="GO:0005524">
    <property type="term" value="F:ATP binding"/>
    <property type="evidence" value="ECO:0007669"/>
    <property type="project" value="UniProtKB-KW"/>
</dbReference>
<evidence type="ECO:0000256" key="17">
    <source>
        <dbReference type="SAM" id="Phobius"/>
    </source>
</evidence>
<evidence type="ECO:0000313" key="19">
    <source>
        <dbReference type="EMBL" id="GIL87272.1"/>
    </source>
</evidence>
<keyword evidence="7" id="KW-0677">Repeat</keyword>
<keyword evidence="21" id="KW-1185">Reference proteome</keyword>
<dbReference type="InterPro" id="IPR008250">
    <property type="entry name" value="ATPase_P-typ_transduc_dom_A_sf"/>
</dbReference>
<evidence type="ECO:0000256" key="9">
    <source>
        <dbReference type="ARBA" id="ARBA00022796"/>
    </source>
</evidence>
<dbReference type="Proteomes" id="UP000722791">
    <property type="component" value="Unassembled WGS sequence"/>
</dbReference>
<dbReference type="GO" id="GO:0005507">
    <property type="term" value="F:copper ion binding"/>
    <property type="evidence" value="ECO:0007669"/>
    <property type="project" value="InterPro"/>
</dbReference>
<name>A0A8J4CVB1_9CHLO</name>
<reference evidence="19" key="1">
    <citation type="journal article" date="2021" name="Proc. Natl. Acad. Sci. U.S.A.">
        <title>Three genomes in the algal genus Volvox reveal the fate of a haploid sex-determining region after a transition to homothallism.</title>
        <authorList>
            <person name="Yamamoto K."/>
            <person name="Hamaji T."/>
            <person name="Kawai-Toyooka H."/>
            <person name="Matsuzaki R."/>
            <person name="Takahashi F."/>
            <person name="Nishimura Y."/>
            <person name="Kawachi M."/>
            <person name="Noguchi H."/>
            <person name="Minakuchi Y."/>
            <person name="Umen J.G."/>
            <person name="Toyoda A."/>
            <person name="Nozaki H."/>
        </authorList>
    </citation>
    <scope>NUCLEOTIDE SEQUENCE</scope>
    <source>
        <strain evidence="20">NIES-3785</strain>
        <strain evidence="19">NIES-3786</strain>
    </source>
</reference>
<accession>A0A8J4CVB1</accession>
<dbReference type="InterPro" id="IPR023298">
    <property type="entry name" value="ATPase_P-typ_TM_dom_sf"/>
</dbReference>
<evidence type="ECO:0000256" key="5">
    <source>
        <dbReference type="ARBA" id="ARBA00022692"/>
    </source>
</evidence>
<dbReference type="InterPro" id="IPR059000">
    <property type="entry name" value="ATPase_P-type_domA"/>
</dbReference>
<keyword evidence="14" id="KW-0186">Copper</keyword>
<dbReference type="GO" id="GO:0043682">
    <property type="term" value="F:P-type divalent copper transporter activity"/>
    <property type="evidence" value="ECO:0007669"/>
    <property type="project" value="TreeGrafter"/>
</dbReference>
<feature type="transmembrane region" description="Helical" evidence="17">
    <location>
        <begin position="1423"/>
        <end position="1444"/>
    </location>
</feature>
<proteinExistence type="inferred from homology"/>
<dbReference type="GO" id="GO:0016887">
    <property type="term" value="F:ATP hydrolysis activity"/>
    <property type="evidence" value="ECO:0007669"/>
    <property type="project" value="InterPro"/>
</dbReference>
<evidence type="ECO:0000256" key="14">
    <source>
        <dbReference type="ARBA" id="ARBA00023008"/>
    </source>
</evidence>
<feature type="region of interest" description="Disordered" evidence="16">
    <location>
        <begin position="72"/>
        <end position="91"/>
    </location>
</feature>
<dbReference type="PRINTS" id="PR00943">
    <property type="entry name" value="CUATPASE"/>
</dbReference>
<feature type="transmembrane region" description="Helical" evidence="17">
    <location>
        <begin position="865"/>
        <end position="885"/>
    </location>
</feature>
<dbReference type="InterPro" id="IPR001757">
    <property type="entry name" value="P_typ_ATPase"/>
</dbReference>
<dbReference type="EMBL" id="BNCP01000039">
    <property type="protein sequence ID" value="GIL87272.1"/>
    <property type="molecule type" value="Genomic_DNA"/>
</dbReference>
<dbReference type="FunFam" id="3.30.70.100:FF:000043">
    <property type="entry name" value="Copper-transporting ATPase 2"/>
    <property type="match status" value="1"/>
</dbReference>
<organism evidence="19 21">
    <name type="scientific">Volvox reticuliferus</name>
    <dbReference type="NCBI Taxonomy" id="1737510"/>
    <lineage>
        <taxon>Eukaryota</taxon>
        <taxon>Viridiplantae</taxon>
        <taxon>Chlorophyta</taxon>
        <taxon>core chlorophytes</taxon>
        <taxon>Chlorophyceae</taxon>
        <taxon>CS clade</taxon>
        <taxon>Chlamydomonadales</taxon>
        <taxon>Volvocaceae</taxon>
        <taxon>Volvox</taxon>
    </lineage>
</organism>
<evidence type="ECO:0000256" key="12">
    <source>
        <dbReference type="ARBA" id="ARBA00022967"/>
    </source>
</evidence>
<feature type="transmembrane region" description="Helical" evidence="17">
    <location>
        <begin position="674"/>
        <end position="699"/>
    </location>
</feature>
<dbReference type="EC" id="7.2.2.8" evidence="3"/>
<feature type="domain" description="HMA" evidence="18">
    <location>
        <begin position="433"/>
        <end position="499"/>
    </location>
</feature>
<feature type="transmembrane region" description="Helical" evidence="17">
    <location>
        <begin position="600"/>
        <end position="619"/>
    </location>
</feature>
<dbReference type="SUPFAM" id="SSF81665">
    <property type="entry name" value="Calcium ATPase, transmembrane domain M"/>
    <property type="match status" value="1"/>
</dbReference>
<dbReference type="InterPro" id="IPR017969">
    <property type="entry name" value="Heavy-metal-associated_CS"/>
</dbReference>
<dbReference type="PROSITE" id="PS50846">
    <property type="entry name" value="HMA_2"/>
    <property type="match status" value="2"/>
</dbReference>
<dbReference type="InterPro" id="IPR006122">
    <property type="entry name" value="HMA_Cu_ion-bd"/>
</dbReference>
<dbReference type="OrthoDB" id="432719at2759"/>
<feature type="transmembrane region" description="Helical" evidence="17">
    <location>
        <begin position="1456"/>
        <end position="1476"/>
    </location>
</feature>
<feature type="domain" description="HMA" evidence="18">
    <location>
        <begin position="508"/>
        <end position="575"/>
    </location>
</feature>
<evidence type="ECO:0000313" key="21">
    <source>
        <dbReference type="Proteomes" id="UP000747110"/>
    </source>
</evidence>
<keyword evidence="8" id="KW-0547">Nucleotide-binding</keyword>
<keyword evidence="12" id="KW-1278">Translocase</keyword>
<keyword evidence="9" id="KW-0187">Copper transport</keyword>
<evidence type="ECO:0000256" key="2">
    <source>
        <dbReference type="ARBA" id="ARBA00006024"/>
    </source>
</evidence>
<dbReference type="FunFam" id="2.70.150.10:FF:000002">
    <property type="entry name" value="Copper-transporting ATPase 1, putative"/>
    <property type="match status" value="1"/>
</dbReference>
<evidence type="ECO:0000256" key="11">
    <source>
        <dbReference type="ARBA" id="ARBA00022842"/>
    </source>
</evidence>
<evidence type="ECO:0000256" key="8">
    <source>
        <dbReference type="ARBA" id="ARBA00022741"/>
    </source>
</evidence>
<dbReference type="PANTHER" id="PTHR43520">
    <property type="entry name" value="ATP7, ISOFORM B"/>
    <property type="match status" value="1"/>
</dbReference>
<dbReference type="Gene3D" id="3.30.70.100">
    <property type="match status" value="2"/>
</dbReference>
<dbReference type="InterPro" id="IPR023214">
    <property type="entry name" value="HAD_sf"/>
</dbReference>
<comment type="caution">
    <text evidence="19">The sequence shown here is derived from an EMBL/GenBank/DDBJ whole genome shotgun (WGS) entry which is preliminary data.</text>
</comment>
<evidence type="ECO:0000256" key="10">
    <source>
        <dbReference type="ARBA" id="ARBA00022840"/>
    </source>
</evidence>
<protein>
    <recommendedName>
        <fullName evidence="3">P-type Cu(+) transporter</fullName>
        <ecNumber evidence="3">7.2.2.8</ecNumber>
    </recommendedName>
</protein>
<keyword evidence="4" id="KW-0813">Transport</keyword>
<dbReference type="CDD" id="cd02094">
    <property type="entry name" value="P-type_ATPase_Cu-like"/>
    <property type="match status" value="1"/>
</dbReference>
<dbReference type="GO" id="GO:0055070">
    <property type="term" value="P:copper ion homeostasis"/>
    <property type="evidence" value="ECO:0007669"/>
    <property type="project" value="TreeGrafter"/>
</dbReference>
<keyword evidence="9" id="KW-0406">Ion transport</keyword>
<dbReference type="GO" id="GO:0012505">
    <property type="term" value="C:endomembrane system"/>
    <property type="evidence" value="ECO:0007669"/>
    <property type="project" value="UniProtKB-SubCell"/>
</dbReference>
<feature type="region of interest" description="Disordered" evidence="16">
    <location>
        <begin position="315"/>
        <end position="336"/>
    </location>
</feature>
<evidence type="ECO:0000256" key="4">
    <source>
        <dbReference type="ARBA" id="ARBA00022448"/>
    </source>
</evidence>
<dbReference type="Pfam" id="PF00122">
    <property type="entry name" value="E1-E2_ATPase"/>
    <property type="match status" value="1"/>
</dbReference>
<evidence type="ECO:0000256" key="13">
    <source>
        <dbReference type="ARBA" id="ARBA00022989"/>
    </source>
</evidence>
<dbReference type="SUPFAM" id="SSF81653">
    <property type="entry name" value="Calcium ATPase, transduction domain A"/>
    <property type="match status" value="1"/>
</dbReference>
<dbReference type="PROSITE" id="PS01047">
    <property type="entry name" value="HMA_1"/>
    <property type="match status" value="2"/>
</dbReference>
<evidence type="ECO:0000256" key="15">
    <source>
        <dbReference type="ARBA" id="ARBA00023136"/>
    </source>
</evidence>
<dbReference type="NCBIfam" id="TIGR01494">
    <property type="entry name" value="ATPase_P-type"/>
    <property type="match status" value="2"/>
</dbReference>
<dbReference type="Gene3D" id="3.40.1110.10">
    <property type="entry name" value="Calcium-transporting ATPase, cytoplasmic domain N"/>
    <property type="match status" value="1"/>
</dbReference>
<dbReference type="InterPro" id="IPR006121">
    <property type="entry name" value="HMA_dom"/>
</dbReference>
<keyword evidence="13 17" id="KW-1133">Transmembrane helix</keyword>
<comment type="subcellular location">
    <subcellularLocation>
        <location evidence="1">Endomembrane system</location>
        <topology evidence="1">Multi-pass membrane protein</topology>
    </subcellularLocation>
</comment>
<dbReference type="InterPro" id="IPR023299">
    <property type="entry name" value="ATPase_P-typ_cyto_dom_N"/>
</dbReference>
<dbReference type="FunFam" id="3.30.70.100:FF:000001">
    <property type="entry name" value="ATPase copper transporting beta"/>
    <property type="match status" value="1"/>
</dbReference>
<dbReference type="CDD" id="cd00371">
    <property type="entry name" value="HMA"/>
    <property type="match status" value="2"/>
</dbReference>
<evidence type="ECO:0000256" key="16">
    <source>
        <dbReference type="SAM" id="MobiDB-lite"/>
    </source>
</evidence>
<dbReference type="PRINTS" id="PR00942">
    <property type="entry name" value="CUATPASEI"/>
</dbReference>
<evidence type="ECO:0000256" key="6">
    <source>
        <dbReference type="ARBA" id="ARBA00022723"/>
    </source>
</evidence>
<dbReference type="Gene3D" id="3.40.50.1000">
    <property type="entry name" value="HAD superfamily/HAD-like"/>
    <property type="match status" value="1"/>
</dbReference>
<dbReference type="PROSITE" id="PS00154">
    <property type="entry name" value="ATPASE_E1_E2"/>
    <property type="match status" value="1"/>
</dbReference>
<dbReference type="Gene3D" id="2.70.150.10">
    <property type="entry name" value="Calcium-transporting ATPase, cytoplasmic transduction domain A"/>
    <property type="match status" value="1"/>
</dbReference>
<feature type="transmembrane region" description="Helical" evidence="17">
    <location>
        <begin position="705"/>
        <end position="724"/>
    </location>
</feature>
<evidence type="ECO:0000256" key="3">
    <source>
        <dbReference type="ARBA" id="ARBA00012517"/>
    </source>
</evidence>
<keyword evidence="11" id="KW-0460">Magnesium</keyword>
<dbReference type="GO" id="GO:0140581">
    <property type="term" value="F:P-type monovalent copper transporter activity"/>
    <property type="evidence" value="ECO:0007669"/>
    <property type="project" value="UniProtKB-EC"/>
</dbReference>
<evidence type="ECO:0000313" key="20">
    <source>
        <dbReference type="EMBL" id="GIL95829.1"/>
    </source>
</evidence>
<dbReference type="PANTHER" id="PTHR43520:SF8">
    <property type="entry name" value="P-TYPE CU(+) TRANSPORTER"/>
    <property type="match status" value="1"/>
</dbReference>
<keyword evidence="6" id="KW-0479">Metal-binding</keyword>
<keyword evidence="5 17" id="KW-0812">Transmembrane</keyword>
<keyword evidence="10" id="KW-0067">ATP-binding</keyword>
<evidence type="ECO:0000256" key="7">
    <source>
        <dbReference type="ARBA" id="ARBA00022737"/>
    </source>
</evidence>
<dbReference type="PRINTS" id="PR00119">
    <property type="entry name" value="CATATPASE"/>
</dbReference>
<dbReference type="SUPFAM" id="SSF56784">
    <property type="entry name" value="HAD-like"/>
    <property type="match status" value="1"/>
</dbReference>
<dbReference type="Pfam" id="PF00702">
    <property type="entry name" value="Hydrolase"/>
    <property type="match status" value="1"/>
</dbReference>
<gene>
    <name evidence="19" type="ORF">Vretifemale_15378</name>
    <name evidence="20" type="ORF">Vretimale_1770</name>
</gene>
<sequence>MNEQSKNTSLPPAALLLPNTARTSGETAGRAPLTSKRSSGSCIAELDKKLKSGSCSALAYLRKSYDGPSARDFHAEGGDSLSNDQEPLSPGAASKAPIAACCGCGCGEGGTCRCGTVTLRLTAYDPALNPDELFELCRCDCNDCDCNNSEQLSKPSSFPSALWQAPAFTFKYSSQRCSLWSSPGGAGNGSGSPVSSGAAAEAAANAAAAVAQDALARRRSLARQLLVEAKALGVAGLKVDQRRGVVEVWGPTTGPCSTSPGGDATAADDAAAAGGPAAAGKSFRSAFSALMTRMGFGPGTPTGAASWITPRVTPHVTPQQTTTGHATSPLEPHHHQEPHSIIGFFPATPLPHAIAAAADEVYECAGGGSGANTTAAAATATLAAACGSVESPPARSASVSVAAASPGTVAGGGVSLSPTPVVAAAFPLPPIMRTADFRVAGMTCAACVAALEGQLRRLPGVGSVVVSLMTERCQVEYDPSLVGLADLVDTIEGCGFDASLATEAQEPGAARLTIRGMTCASCSAAVEVALRGVGGVTEASVNLLAGQALVKYDPRVIGGPRELIEAVEEAGYGAALWKEGEDDAGGALHTHEALKWRRQLLLSCIFSVPLLLLSMAAMLPPFMMMETGFRLFGRVPVLWLIELLLAAPVQFVCGATFYRSAFASLRHGSANMSLLVALGTSAAFACSLVTLGLAAAGVAHEGGGAVYFETSALIITFVLMGKWLESNAKARTADVVTSLLSLAPRTASLLKLDPSTGRVLAEREIPVELVQVGDVLRILPGGSVPADGVVLAGRSAVDESMVTGESLPVRKVVGAQLIGGTVNGEGLLLMRATAVGGSTVLAGIARLVQEAQTSKAPVQAVADTIAAYFVPTIVAISVVVFVAWLEAFAAGLVPLSALPPGVSPPLLALLHAISVVVIACPCGLGLATPTAVMVGTGVAARQGVLIKGGAALERAHRARVIVFDKTGTLTRGDCAVRNLVMLDALGLPLDADCTAPDGATATATATDLKCNSGRRCCNTGAVDSGFGTSRPLLPPPTPSRWPRRELLCLLAAVESGSEHVLAKAIVSFCAKDLLADGAGSTAGGSAAARAAAVAIACRDVHVRDFRAVPGRGVACTAELSTSAAATVRAALGVTAVTPVFAGGTGGFPVAIGNAAWMEEQGCSLTPSALATLRRLERREGCTVVAVAAAGSPVALISLRDSIKPEARRVVSALHRMGMEVWMASGDSRSVARAVATELGISPAYVLAEATPAAKLDLIRRLKAGRTPAATNPIIANGQGYCSENDDEVVHEKNGAEVNGNHVAVDVVNSKGDEGGALRAPLLGLVPVQGQETAMARGSWLVRWRQRRQQQGMSMAVAAPRPRIVAMVGDGINDSPALSEADVGIAIGAGTDIAVEAASVVLMRSNLEDVVVALDISRVTFRRILLNFLWAYGYNAAAVPLAAGVLWPLTHMLVPPWVAGAAMALSSVSVVASSLALKMYRRPEIK</sequence>
<evidence type="ECO:0000256" key="1">
    <source>
        <dbReference type="ARBA" id="ARBA00004127"/>
    </source>
</evidence>
<dbReference type="EMBL" id="BNCQ01000002">
    <property type="protein sequence ID" value="GIL95829.1"/>
    <property type="molecule type" value="Genomic_DNA"/>
</dbReference>
<dbReference type="Pfam" id="PF00403">
    <property type="entry name" value="HMA"/>
    <property type="match status" value="2"/>
</dbReference>
<dbReference type="NCBIfam" id="TIGR00003">
    <property type="entry name" value="copper ion binding protein"/>
    <property type="match status" value="1"/>
</dbReference>
<comment type="similarity">
    <text evidence="2">Belongs to the cation transport ATPase (P-type) (TC 3.A.3) family. Type IB subfamily.</text>
</comment>
<dbReference type="SUPFAM" id="SSF55008">
    <property type="entry name" value="HMA, heavy metal-associated domain"/>
    <property type="match status" value="2"/>
</dbReference>
<feature type="transmembrane region" description="Helical" evidence="17">
    <location>
        <begin position="905"/>
        <end position="927"/>
    </location>
</feature>
<evidence type="ECO:0000259" key="18">
    <source>
        <dbReference type="PROSITE" id="PS50846"/>
    </source>
</evidence>
<feature type="transmembrane region" description="Helical" evidence="17">
    <location>
        <begin position="639"/>
        <end position="662"/>
    </location>
</feature>
<dbReference type="InterPro" id="IPR036163">
    <property type="entry name" value="HMA_dom_sf"/>
</dbReference>
<dbReference type="InterPro" id="IPR036412">
    <property type="entry name" value="HAD-like_sf"/>
</dbReference>
<feature type="region of interest" description="Disordered" evidence="16">
    <location>
        <begin position="1"/>
        <end position="37"/>
    </location>
</feature>